<keyword evidence="5" id="KW-0808">Transferase</keyword>
<evidence type="ECO:0000256" key="15">
    <source>
        <dbReference type="SAM" id="MobiDB-lite"/>
    </source>
</evidence>
<evidence type="ECO:0000256" key="9">
    <source>
        <dbReference type="ARBA" id="ARBA00022786"/>
    </source>
</evidence>
<dbReference type="CDD" id="cd16461">
    <property type="entry name" value="RING-H2_EL5-like"/>
    <property type="match status" value="1"/>
</dbReference>
<evidence type="ECO:0000256" key="1">
    <source>
        <dbReference type="ARBA" id="ARBA00000900"/>
    </source>
</evidence>
<dbReference type="Gene3D" id="3.30.40.10">
    <property type="entry name" value="Zinc/RING finger domain, C3HC4 (zinc finger)"/>
    <property type="match status" value="1"/>
</dbReference>
<dbReference type="EMBL" id="JAXIOK010000013">
    <property type="protein sequence ID" value="KAK4756506.1"/>
    <property type="molecule type" value="Genomic_DNA"/>
</dbReference>
<dbReference type="InterPro" id="IPR044600">
    <property type="entry name" value="ATL1/ATL16-like"/>
</dbReference>
<evidence type="ECO:0000256" key="16">
    <source>
        <dbReference type="SAM" id="Phobius"/>
    </source>
</evidence>
<evidence type="ECO:0000256" key="5">
    <source>
        <dbReference type="ARBA" id="ARBA00022679"/>
    </source>
</evidence>
<keyword evidence="9" id="KW-0833">Ubl conjugation pathway</keyword>
<comment type="pathway">
    <text evidence="3">Protein modification; protein ubiquitination.</text>
</comment>
<feature type="transmembrane region" description="Helical" evidence="16">
    <location>
        <begin position="44"/>
        <end position="69"/>
    </location>
</feature>
<comment type="similarity">
    <text evidence="13">Belongs to the RING-type zinc finger family. ATL subfamily.</text>
</comment>
<feature type="region of interest" description="Disordered" evidence="15">
    <location>
        <begin position="235"/>
        <end position="263"/>
    </location>
</feature>
<name>A0AAN7JYZ5_9MYRT</name>
<organism evidence="18 19">
    <name type="scientific">Trapa incisa</name>
    <dbReference type="NCBI Taxonomy" id="236973"/>
    <lineage>
        <taxon>Eukaryota</taxon>
        <taxon>Viridiplantae</taxon>
        <taxon>Streptophyta</taxon>
        <taxon>Embryophyta</taxon>
        <taxon>Tracheophyta</taxon>
        <taxon>Spermatophyta</taxon>
        <taxon>Magnoliopsida</taxon>
        <taxon>eudicotyledons</taxon>
        <taxon>Gunneridae</taxon>
        <taxon>Pentapetalae</taxon>
        <taxon>rosids</taxon>
        <taxon>malvids</taxon>
        <taxon>Myrtales</taxon>
        <taxon>Lythraceae</taxon>
        <taxon>Trapa</taxon>
    </lineage>
</organism>
<evidence type="ECO:0000256" key="4">
    <source>
        <dbReference type="ARBA" id="ARBA00012483"/>
    </source>
</evidence>
<dbReference type="Proteomes" id="UP001345219">
    <property type="component" value="Chromosome 6"/>
</dbReference>
<dbReference type="SMART" id="SM00184">
    <property type="entry name" value="RING"/>
    <property type="match status" value="1"/>
</dbReference>
<keyword evidence="12 16" id="KW-0472">Membrane</keyword>
<evidence type="ECO:0000256" key="6">
    <source>
        <dbReference type="ARBA" id="ARBA00022692"/>
    </source>
</evidence>
<keyword evidence="6 16" id="KW-0812">Transmembrane</keyword>
<reference evidence="18 19" key="1">
    <citation type="journal article" date="2023" name="Hortic Res">
        <title>Pangenome of water caltrop reveals structural variations and asymmetric subgenome divergence after allopolyploidization.</title>
        <authorList>
            <person name="Zhang X."/>
            <person name="Chen Y."/>
            <person name="Wang L."/>
            <person name="Yuan Y."/>
            <person name="Fang M."/>
            <person name="Shi L."/>
            <person name="Lu R."/>
            <person name="Comes H.P."/>
            <person name="Ma Y."/>
            <person name="Chen Y."/>
            <person name="Huang G."/>
            <person name="Zhou Y."/>
            <person name="Zheng Z."/>
            <person name="Qiu Y."/>
        </authorList>
    </citation>
    <scope>NUCLEOTIDE SEQUENCE [LARGE SCALE GENOMIC DNA]</scope>
    <source>
        <tissue evidence="18">Roots</tissue>
    </source>
</reference>
<keyword evidence="10" id="KW-0862">Zinc</keyword>
<evidence type="ECO:0000256" key="13">
    <source>
        <dbReference type="ARBA" id="ARBA00024209"/>
    </source>
</evidence>
<comment type="catalytic activity">
    <reaction evidence="1">
        <text>S-ubiquitinyl-[E2 ubiquitin-conjugating enzyme]-L-cysteine + [acceptor protein]-L-lysine = [E2 ubiquitin-conjugating enzyme]-L-cysteine + N(6)-ubiquitinyl-[acceptor protein]-L-lysine.</text>
        <dbReference type="EC" id="2.3.2.27"/>
    </reaction>
</comment>
<dbReference type="PROSITE" id="PS50089">
    <property type="entry name" value="ZF_RING_2"/>
    <property type="match status" value="1"/>
</dbReference>
<evidence type="ECO:0000256" key="3">
    <source>
        <dbReference type="ARBA" id="ARBA00004906"/>
    </source>
</evidence>
<sequence>MEEAHKSSDHPPNPAEPCTTLHDSRCTGQNIDSYGPDYTLNAKVIVFSVIIMFLVIIIVLGLHTYEWWLRHCLCGRRRRGHRRQIQSRYHYRTTALHPGGLDASVLKSLPTFIFDGGAGKDEEDGLGDCPVCLSEFEAGEAGRALPKCGHAFHVECIDMWFQTHSNCPICRSPVQAQSGKKAELAGATAAATQPLSHGSNEGEYSSLNVAPPAELVVVTVEVPPSIEERFMGSREELGSGSEGGGGGGGNQPKTPDPSTIMDPKFGFQVLRTRVTSLANRSWVLDPDSSKVTGTKFELGPVL</sequence>
<feature type="region of interest" description="Disordered" evidence="15">
    <location>
        <begin position="1"/>
        <end position="21"/>
    </location>
</feature>
<evidence type="ECO:0000259" key="17">
    <source>
        <dbReference type="PROSITE" id="PS50089"/>
    </source>
</evidence>
<keyword evidence="19" id="KW-1185">Reference proteome</keyword>
<keyword evidence="7" id="KW-0479">Metal-binding</keyword>
<evidence type="ECO:0000313" key="18">
    <source>
        <dbReference type="EMBL" id="KAK4756506.1"/>
    </source>
</evidence>
<evidence type="ECO:0000313" key="19">
    <source>
        <dbReference type="Proteomes" id="UP001345219"/>
    </source>
</evidence>
<evidence type="ECO:0000256" key="2">
    <source>
        <dbReference type="ARBA" id="ARBA00004167"/>
    </source>
</evidence>
<proteinExistence type="inferred from homology"/>
<dbReference type="PANTHER" id="PTHR46913">
    <property type="entry name" value="RING-H2 FINGER PROTEIN ATL16"/>
    <property type="match status" value="1"/>
</dbReference>
<dbReference type="AlphaFoldDB" id="A0AAN7JYZ5"/>
<comment type="caution">
    <text evidence="18">The sequence shown here is derived from an EMBL/GenBank/DDBJ whole genome shotgun (WGS) entry which is preliminary data.</text>
</comment>
<feature type="domain" description="RING-type" evidence="17">
    <location>
        <begin position="129"/>
        <end position="171"/>
    </location>
</feature>
<dbReference type="GO" id="GO:0061630">
    <property type="term" value="F:ubiquitin protein ligase activity"/>
    <property type="evidence" value="ECO:0007669"/>
    <property type="project" value="UniProtKB-EC"/>
</dbReference>
<evidence type="ECO:0000256" key="14">
    <source>
        <dbReference type="PROSITE-ProRule" id="PRU00175"/>
    </source>
</evidence>
<dbReference type="GO" id="GO:0016567">
    <property type="term" value="P:protein ubiquitination"/>
    <property type="evidence" value="ECO:0007669"/>
    <property type="project" value="InterPro"/>
</dbReference>
<keyword evidence="11 16" id="KW-1133">Transmembrane helix</keyword>
<evidence type="ECO:0000256" key="11">
    <source>
        <dbReference type="ARBA" id="ARBA00022989"/>
    </source>
</evidence>
<dbReference type="EC" id="2.3.2.27" evidence="4"/>
<dbReference type="InterPro" id="IPR013083">
    <property type="entry name" value="Znf_RING/FYVE/PHD"/>
</dbReference>
<protein>
    <recommendedName>
        <fullName evidence="4">RING-type E3 ubiquitin transferase</fullName>
        <ecNumber evidence="4">2.3.2.27</ecNumber>
    </recommendedName>
</protein>
<feature type="compositionally biased region" description="Gly residues" evidence="15">
    <location>
        <begin position="240"/>
        <end position="250"/>
    </location>
</feature>
<accession>A0AAN7JYZ5</accession>
<keyword evidence="8 14" id="KW-0863">Zinc-finger</keyword>
<comment type="subcellular location">
    <subcellularLocation>
        <location evidence="2">Membrane</location>
        <topology evidence="2">Single-pass membrane protein</topology>
    </subcellularLocation>
</comment>
<gene>
    <name evidence="18" type="ORF">SAY87_006633</name>
</gene>
<evidence type="ECO:0000256" key="7">
    <source>
        <dbReference type="ARBA" id="ARBA00022723"/>
    </source>
</evidence>
<evidence type="ECO:0000256" key="8">
    <source>
        <dbReference type="ARBA" id="ARBA00022771"/>
    </source>
</evidence>
<evidence type="ECO:0000256" key="10">
    <source>
        <dbReference type="ARBA" id="ARBA00022833"/>
    </source>
</evidence>
<dbReference type="SUPFAM" id="SSF57850">
    <property type="entry name" value="RING/U-box"/>
    <property type="match status" value="1"/>
</dbReference>
<dbReference type="GO" id="GO:0008270">
    <property type="term" value="F:zinc ion binding"/>
    <property type="evidence" value="ECO:0007669"/>
    <property type="project" value="UniProtKB-KW"/>
</dbReference>
<dbReference type="GO" id="GO:0016020">
    <property type="term" value="C:membrane"/>
    <property type="evidence" value="ECO:0007669"/>
    <property type="project" value="UniProtKB-SubCell"/>
</dbReference>
<dbReference type="PANTHER" id="PTHR46913:SF1">
    <property type="entry name" value="RING-H2 FINGER PROTEIN ATL16"/>
    <property type="match status" value="1"/>
</dbReference>
<dbReference type="Pfam" id="PF13639">
    <property type="entry name" value="zf-RING_2"/>
    <property type="match status" value="1"/>
</dbReference>
<dbReference type="InterPro" id="IPR001841">
    <property type="entry name" value="Znf_RING"/>
</dbReference>
<evidence type="ECO:0000256" key="12">
    <source>
        <dbReference type="ARBA" id="ARBA00023136"/>
    </source>
</evidence>